<name>A0A9D5U7Q3_9CELL</name>
<dbReference type="EMBL" id="JACSPN010000006">
    <property type="protein sequence ID" value="MBE7700054.1"/>
    <property type="molecule type" value="Genomic_DNA"/>
</dbReference>
<protein>
    <recommendedName>
        <fullName evidence="3">DUF2384 domain-containing protein</fullName>
    </recommendedName>
</protein>
<sequence>MSSRTVTTHAEAIRLDLPDLVQVLIDNLGPSTVAALSGAGSRSLPKKWVEGTKPSQDKVDRLRLGYRVWKTLDDAEGKNIASAWMLGANPRLGEVTPVTCIRELRAVEVLGAAEAFVNDVAA</sequence>
<proteinExistence type="predicted"/>
<evidence type="ECO:0008006" key="3">
    <source>
        <dbReference type="Google" id="ProtNLM"/>
    </source>
</evidence>
<evidence type="ECO:0000313" key="2">
    <source>
        <dbReference type="Proteomes" id="UP000822993"/>
    </source>
</evidence>
<dbReference type="AlphaFoldDB" id="A0A9D5U7Q3"/>
<evidence type="ECO:0000313" key="1">
    <source>
        <dbReference type="EMBL" id="MBE7700054.1"/>
    </source>
</evidence>
<accession>A0A9D5U7Q3</accession>
<gene>
    <name evidence="1" type="ORF">H9623_07005</name>
</gene>
<dbReference type="RefSeq" id="WP_193719334.1">
    <property type="nucleotide sequence ID" value="NZ_JACSPN010000006.1"/>
</dbReference>
<comment type="caution">
    <text evidence="1">The sequence shown here is derived from an EMBL/GenBank/DDBJ whole genome shotgun (WGS) entry which is preliminary data.</text>
</comment>
<reference evidence="1 2" key="1">
    <citation type="submission" date="2020-08" db="EMBL/GenBank/DDBJ databases">
        <title>A Genomic Blueprint of the Chicken Gut Microbiome.</title>
        <authorList>
            <person name="Gilroy R."/>
            <person name="Ravi A."/>
            <person name="Getino M."/>
            <person name="Pursley I."/>
            <person name="Horton D.L."/>
            <person name="Alikhan N.-F."/>
            <person name="Baker D."/>
            <person name="Gharbi K."/>
            <person name="Hall N."/>
            <person name="Watson M."/>
            <person name="Adriaenssens E.M."/>
            <person name="Foster-Nyarko E."/>
            <person name="Jarju S."/>
            <person name="Secka A."/>
            <person name="Antonio M."/>
            <person name="Oren A."/>
            <person name="Chaudhuri R."/>
            <person name="La Ragione R.M."/>
            <person name="Hildebrand F."/>
            <person name="Pallen M.J."/>
        </authorList>
    </citation>
    <scope>NUCLEOTIDE SEQUENCE [LARGE SCALE GENOMIC DNA]</scope>
    <source>
        <strain evidence="1 2">Sa1BUA8</strain>
    </source>
</reference>
<organism evidence="1 2">
    <name type="scientific">Oerskovia douganii</name>
    <dbReference type="NCBI Taxonomy" id="2762210"/>
    <lineage>
        <taxon>Bacteria</taxon>
        <taxon>Bacillati</taxon>
        <taxon>Actinomycetota</taxon>
        <taxon>Actinomycetes</taxon>
        <taxon>Micrococcales</taxon>
        <taxon>Cellulomonadaceae</taxon>
        <taxon>Oerskovia</taxon>
    </lineage>
</organism>
<keyword evidence="2" id="KW-1185">Reference proteome</keyword>
<dbReference type="Proteomes" id="UP000822993">
    <property type="component" value="Unassembled WGS sequence"/>
</dbReference>